<dbReference type="Proteomes" id="UP001362999">
    <property type="component" value="Unassembled WGS sequence"/>
</dbReference>
<evidence type="ECO:0000313" key="2">
    <source>
        <dbReference type="Proteomes" id="UP001362999"/>
    </source>
</evidence>
<dbReference type="AlphaFoldDB" id="A0AAW0BSW6"/>
<evidence type="ECO:0000313" key="1">
    <source>
        <dbReference type="EMBL" id="KAK7029920.1"/>
    </source>
</evidence>
<sequence length="97" mass="10542">MDEGGLEGARCLFYTDERIAVAQRLGMVLKLSPAPLPKTFPFPNTPVRNTPADVDGPAAWMISADAVDLARNVERFVGILGGEQAVKIWGQTWDGRT</sequence>
<protein>
    <submittedName>
        <fullName evidence="1">Uncharacterized protein</fullName>
    </submittedName>
</protein>
<comment type="caution">
    <text evidence="1">The sequence shown here is derived from an EMBL/GenBank/DDBJ whole genome shotgun (WGS) entry which is preliminary data.</text>
</comment>
<keyword evidence="2" id="KW-1185">Reference proteome</keyword>
<reference evidence="1 2" key="1">
    <citation type="journal article" date="2024" name="J Genomics">
        <title>Draft genome sequencing and assembly of Favolaschia claudopus CIRM-BRFM 2984 isolated from oak limbs.</title>
        <authorList>
            <person name="Navarro D."/>
            <person name="Drula E."/>
            <person name="Chaduli D."/>
            <person name="Cazenave R."/>
            <person name="Ahrendt S."/>
            <person name="Wang J."/>
            <person name="Lipzen A."/>
            <person name="Daum C."/>
            <person name="Barry K."/>
            <person name="Grigoriev I.V."/>
            <person name="Favel A."/>
            <person name="Rosso M.N."/>
            <person name="Martin F."/>
        </authorList>
    </citation>
    <scope>NUCLEOTIDE SEQUENCE [LARGE SCALE GENOMIC DNA]</scope>
    <source>
        <strain evidence="1 2">CIRM-BRFM 2984</strain>
    </source>
</reference>
<accession>A0AAW0BSW6</accession>
<name>A0AAW0BSW6_9AGAR</name>
<organism evidence="1 2">
    <name type="scientific">Favolaschia claudopus</name>
    <dbReference type="NCBI Taxonomy" id="2862362"/>
    <lineage>
        <taxon>Eukaryota</taxon>
        <taxon>Fungi</taxon>
        <taxon>Dikarya</taxon>
        <taxon>Basidiomycota</taxon>
        <taxon>Agaricomycotina</taxon>
        <taxon>Agaricomycetes</taxon>
        <taxon>Agaricomycetidae</taxon>
        <taxon>Agaricales</taxon>
        <taxon>Marasmiineae</taxon>
        <taxon>Mycenaceae</taxon>
        <taxon>Favolaschia</taxon>
    </lineage>
</organism>
<proteinExistence type="predicted"/>
<gene>
    <name evidence="1" type="ORF">R3P38DRAFT_2932429</name>
</gene>
<dbReference type="EMBL" id="JAWWNJ010000026">
    <property type="protein sequence ID" value="KAK7029920.1"/>
    <property type="molecule type" value="Genomic_DNA"/>
</dbReference>